<evidence type="ECO:0000313" key="2">
    <source>
        <dbReference type="Proteomes" id="UP000830768"/>
    </source>
</evidence>
<gene>
    <name evidence="1" type="ORF">LCI18_006656</name>
</gene>
<accession>A0ACD3Z4F7</accession>
<reference evidence="1" key="1">
    <citation type="submission" date="2021-11" db="EMBL/GenBank/DDBJ databases">
        <title>Fusarium solani-melongenae Genome sequencing and assembly.</title>
        <authorList>
            <person name="Xie S."/>
            <person name="Huang L."/>
            <person name="Zhang X."/>
        </authorList>
    </citation>
    <scope>NUCLEOTIDE SEQUENCE</scope>
    <source>
        <strain evidence="1">CRI 24-3</strain>
    </source>
</reference>
<dbReference type="EMBL" id="CP090034">
    <property type="protein sequence ID" value="UPK95721.1"/>
    <property type="molecule type" value="Genomic_DNA"/>
</dbReference>
<sequence>MGPDYVPLDQRPKKSFVQAADLDSTSKLSYGVPTKKSSWNAIDVLALMVSYLCCALCFVVVAPSLPLAWTLGFNSQIVALGFLISIMTICNKRIATRFLVSVEIRWGNSALQNLEAILGSSIFIPKSDLVCRVAILLLSTLPLVLSASYKTFSGGSAMNTVTDRPIVEYGAFSRPLVEGSQQSYSLIDTMSAFKQASLTQPSPPPIWELPKPYGYNIVLLSNKDVALLDMPNSTILEKVQSKLGVSESMILSAEIRGTLARYNSSTPELLGSDDFWKIYMNRTTTMTSHRKWRMAFTSGLHPTVWAAIGGYWNTDPERESELWIQDYFGWAEPEVTAFRRSIFAMIFDIYRVPCSATWEIVPGEVHLLSASCEISRARIIKTSMLPTNPNFQVKAFVDAVPFGIFEVWPNKTNHPWTVPLSAMTVAAIHQNRWKHMLQGDIVCAPDIPFVREVSYNTSHEIIRIKRDAVRAKVGLYLVFATLPLLSTAMWLVNVYLYSTPITSNFGLTSILASVDARSLGILSGAGLSGELNTRMRLNFGVEEIEPRLFGGTIGARIVSQLSAEKNEQGRAGKVLQGRKYA</sequence>
<evidence type="ECO:0000313" key="1">
    <source>
        <dbReference type="EMBL" id="UPK95721.1"/>
    </source>
</evidence>
<protein>
    <submittedName>
        <fullName evidence="1">Uncharacterized protein</fullName>
    </submittedName>
</protein>
<keyword evidence="2" id="KW-1185">Reference proteome</keyword>
<dbReference type="Proteomes" id="UP000830768">
    <property type="component" value="Chromosome 5"/>
</dbReference>
<proteinExistence type="predicted"/>
<name>A0ACD3Z4F7_FUSSC</name>
<organism evidence="1 2">
    <name type="scientific">Fusarium solani subsp. cucurbitae</name>
    <name type="common">Neocosmosporum cucurbitae</name>
    <dbReference type="NCBI Taxonomy" id="2747967"/>
    <lineage>
        <taxon>Eukaryota</taxon>
        <taxon>Fungi</taxon>
        <taxon>Dikarya</taxon>
        <taxon>Ascomycota</taxon>
        <taxon>Pezizomycotina</taxon>
        <taxon>Sordariomycetes</taxon>
        <taxon>Hypocreomycetidae</taxon>
        <taxon>Hypocreales</taxon>
        <taxon>Nectriaceae</taxon>
        <taxon>Fusarium</taxon>
        <taxon>Fusarium solani species complex</taxon>
    </lineage>
</organism>